<protein>
    <recommendedName>
        <fullName evidence="4">LTXXQ motif family protein</fullName>
    </recommendedName>
</protein>
<reference evidence="3" key="1">
    <citation type="submission" date="2020-05" db="EMBL/GenBank/DDBJ databases">
        <title>Complete genome sequence of Bradyrhizobium diazoefficiens XF10 isolated from soybean nodule.</title>
        <authorList>
            <person name="Noda R."/>
            <person name="Kakizaki K."/>
            <person name="Minamisawa K."/>
        </authorList>
    </citation>
    <scope>NUCLEOTIDE SEQUENCE</scope>
    <source>
        <strain evidence="3">XF10</strain>
    </source>
</reference>
<evidence type="ECO:0000313" key="3">
    <source>
        <dbReference type="EMBL" id="BCE92207.1"/>
    </source>
</evidence>
<feature type="region of interest" description="Disordered" evidence="1">
    <location>
        <begin position="127"/>
        <end position="178"/>
    </location>
</feature>
<dbReference type="InterPro" id="IPR012899">
    <property type="entry name" value="LTXXQ"/>
</dbReference>
<dbReference type="EMBL" id="AP023099">
    <property type="protein sequence ID" value="BCE92207.1"/>
    <property type="molecule type" value="Genomic_DNA"/>
</dbReference>
<feature type="compositionally biased region" description="Basic and acidic residues" evidence="1">
    <location>
        <begin position="163"/>
        <end position="178"/>
    </location>
</feature>
<feature type="transmembrane region" description="Helical" evidence="2">
    <location>
        <begin position="58"/>
        <end position="81"/>
    </location>
</feature>
<evidence type="ECO:0008006" key="4">
    <source>
        <dbReference type="Google" id="ProtNLM"/>
    </source>
</evidence>
<dbReference type="Pfam" id="PF07813">
    <property type="entry name" value="LTXXQ"/>
    <property type="match status" value="1"/>
</dbReference>
<accession>A0A810CSL9</accession>
<keyword evidence="2" id="KW-1133">Transmembrane helix</keyword>
<feature type="compositionally biased region" description="Basic and acidic residues" evidence="1">
    <location>
        <begin position="131"/>
        <end position="154"/>
    </location>
</feature>
<dbReference type="GO" id="GO:0042597">
    <property type="term" value="C:periplasmic space"/>
    <property type="evidence" value="ECO:0007669"/>
    <property type="project" value="InterPro"/>
</dbReference>
<organism evidence="3">
    <name type="scientific">Bradyrhizobium diazoefficiens</name>
    <dbReference type="NCBI Taxonomy" id="1355477"/>
    <lineage>
        <taxon>Bacteria</taxon>
        <taxon>Pseudomonadati</taxon>
        <taxon>Pseudomonadota</taxon>
        <taxon>Alphaproteobacteria</taxon>
        <taxon>Hyphomicrobiales</taxon>
        <taxon>Nitrobacteraceae</taxon>
        <taxon>Bradyrhizobium</taxon>
    </lineage>
</organism>
<evidence type="ECO:0000256" key="1">
    <source>
        <dbReference type="SAM" id="MobiDB-lite"/>
    </source>
</evidence>
<name>A0A810CSL9_9BRAD</name>
<keyword evidence="2" id="KW-0812">Transmembrane</keyword>
<proteinExistence type="predicted"/>
<feature type="transmembrane region" description="Helical" evidence="2">
    <location>
        <begin position="101"/>
        <end position="120"/>
    </location>
</feature>
<sequence length="308" mass="32610">MKDFSGVDSNWLRLDLEAAETIVLQPAGGSHPDTPISSTMETRMINPAPPARLYLRRWLALGSVLALLLGAAAVANAQGLVKGVQEGAAAGNKAAGPVGGVLGGAIGGVVGVFTGVLGVGNNGNQAPAAKDANKDAAKDAKQQQGAGKDKDAKSAKAGKGAKASKEAKNAPQDTKDNKDVTVLTQSGAPQQSAEQIVANSDSYIERIKTELNLTPDQEKHWYGFSSAMHYLGHNGAERLNLRVARAKRDPPDDIIEQMRNEAQFLIDRAADQRNVADAAEPLYSSLDDKQKQVFIQEMVRLSHERGLD</sequence>
<evidence type="ECO:0000256" key="2">
    <source>
        <dbReference type="SAM" id="Phobius"/>
    </source>
</evidence>
<keyword evidence="2" id="KW-0472">Membrane</keyword>
<dbReference type="AlphaFoldDB" id="A0A810CSL9"/>
<gene>
    <name evidence="3" type="ORF">XF10B_50050</name>
</gene>